<dbReference type="STRING" id="121292.AU252_14135"/>
<organism evidence="2">
    <name type="scientific">Pseudarthrobacter sulfonivorans</name>
    <dbReference type="NCBI Taxonomy" id="121292"/>
    <lineage>
        <taxon>Bacteria</taxon>
        <taxon>Bacillati</taxon>
        <taxon>Actinomycetota</taxon>
        <taxon>Actinomycetes</taxon>
        <taxon>Micrococcales</taxon>
        <taxon>Micrococcaceae</taxon>
        <taxon>Pseudarthrobacter</taxon>
    </lineage>
</organism>
<sequence>MSRPIQTLPHVQPPRARRKARIASIMAAALVISWGAPAADAYWQTLSSNNGGAGADAIVAVAALTASASAGAASVSWAQSTTAAGRPVSGYTVARYSSETGGTKVAALGGCEGTVTALTCSEAALPAGTWYYTVTPVLAAWAGPESARSGGVAGTPLASPTIDPPSPVKIANADRAEVSGTAGAGWSVTVTATDAGGAFRVSQPVSATGSGQWTVSNFNLTGLADGTISYTAVATDAVGNVSAPGIAATTTKDTRAPSVAAVTLFNGSGNAKDGKVDVGDKVVIKFSEALDASSICSDWNNTNPVQSITGSGVVVAINSSNSLSVSATSGCPTLRFGSVALGASYYGSGNLQFGGSSLAWDQSTLQLTVTLGSVSSGNPGNATQQANIPRYTPQTGLTDIVGNPLPITQISGAPASRF</sequence>
<dbReference type="RefSeq" id="WP_058931272.1">
    <property type="nucleotide sequence ID" value="NZ_CP013747.1"/>
</dbReference>
<dbReference type="EMBL" id="CP013747">
    <property type="protein sequence ID" value="ALV42150.1"/>
    <property type="molecule type" value="Genomic_DNA"/>
</dbReference>
<proteinExistence type="predicted"/>
<feature type="chain" id="PRO_5006839126" description="Bacterial Ig-like domain-containing protein" evidence="1">
    <location>
        <begin position="39"/>
        <end position="418"/>
    </location>
</feature>
<protein>
    <recommendedName>
        <fullName evidence="4">Bacterial Ig-like domain-containing protein</fullName>
    </recommendedName>
</protein>
<feature type="signal peptide" evidence="1">
    <location>
        <begin position="1"/>
        <end position="38"/>
    </location>
</feature>
<evidence type="ECO:0008006" key="4">
    <source>
        <dbReference type="Google" id="ProtNLM"/>
    </source>
</evidence>
<gene>
    <name evidence="2" type="ORF">AU252_14135</name>
</gene>
<name>A0A0U3GSG2_9MICC</name>
<dbReference type="Gene3D" id="2.60.40.10">
    <property type="entry name" value="Immunoglobulins"/>
    <property type="match status" value="2"/>
</dbReference>
<reference evidence="2 3" key="1">
    <citation type="submission" date="2015-12" db="EMBL/GenBank/DDBJ databases">
        <authorList>
            <person name="Shamseldin A."/>
            <person name="Moawad H."/>
            <person name="Abd El-Rahim W.M."/>
            <person name="Sadowsky M.J."/>
        </authorList>
    </citation>
    <scope>NUCLEOTIDE SEQUENCE [LARGE SCALE GENOMIC DNA]</scope>
    <source>
        <strain evidence="2 3">Ar51</strain>
    </source>
</reference>
<evidence type="ECO:0000256" key="1">
    <source>
        <dbReference type="SAM" id="SignalP"/>
    </source>
</evidence>
<evidence type="ECO:0000313" key="3">
    <source>
        <dbReference type="Proteomes" id="UP000065151"/>
    </source>
</evidence>
<evidence type="ECO:0000313" key="2">
    <source>
        <dbReference type="EMBL" id="ALV42150.1"/>
    </source>
</evidence>
<dbReference type="InterPro" id="IPR013783">
    <property type="entry name" value="Ig-like_fold"/>
</dbReference>
<accession>A0A0U3GSG2</accession>
<keyword evidence="1" id="KW-0732">Signal</keyword>
<dbReference type="AlphaFoldDB" id="A0A0U3GSG2"/>
<dbReference type="KEGG" id="psul:AU252_14135"/>
<dbReference type="Proteomes" id="UP000065151">
    <property type="component" value="Chromosome"/>
</dbReference>
<dbReference type="GO" id="GO:0005975">
    <property type="term" value="P:carbohydrate metabolic process"/>
    <property type="evidence" value="ECO:0007669"/>
    <property type="project" value="UniProtKB-ARBA"/>
</dbReference>